<evidence type="ECO:0000313" key="2">
    <source>
        <dbReference type="Proteomes" id="UP000033874"/>
    </source>
</evidence>
<dbReference type="PATRIC" id="fig|56193.3.peg.3707"/>
<sequence length="79" mass="8893">MASRLKRSESPDADLWPILEAAARYDDGAAARSHLDAGRPIYYGEKDTPPGLVVKEYPDGRRELVRFDHMGEHRVRDAA</sequence>
<dbReference type="AlphaFoldDB" id="A0A0M3AL65"/>
<organism evidence="1 2">
    <name type="scientific">Sphingobium chungbukense</name>
    <dbReference type="NCBI Taxonomy" id="56193"/>
    <lineage>
        <taxon>Bacteria</taxon>
        <taxon>Pseudomonadati</taxon>
        <taxon>Pseudomonadota</taxon>
        <taxon>Alphaproteobacteria</taxon>
        <taxon>Sphingomonadales</taxon>
        <taxon>Sphingomonadaceae</taxon>
        <taxon>Sphingobium</taxon>
    </lineage>
</organism>
<comment type="caution">
    <text evidence="1">The sequence shown here is derived from an EMBL/GenBank/DDBJ whole genome shotgun (WGS) entry which is preliminary data.</text>
</comment>
<reference evidence="1 2" key="1">
    <citation type="submission" date="2015-04" db="EMBL/GenBank/DDBJ databases">
        <title>Genome sequence of aromatic hydrocarbons-degrading Sphingobium chungbukense DJ77.</title>
        <authorList>
            <person name="Kim Y.-C."/>
            <person name="Chae J.-C."/>
        </authorList>
    </citation>
    <scope>NUCLEOTIDE SEQUENCE [LARGE SCALE GENOMIC DNA]</scope>
    <source>
        <strain evidence="1 2">DJ77</strain>
    </source>
</reference>
<keyword evidence="2" id="KW-1185">Reference proteome</keyword>
<name>A0A0M3AL65_9SPHN</name>
<protein>
    <submittedName>
        <fullName evidence="1">Uncharacterized protein</fullName>
    </submittedName>
</protein>
<proteinExistence type="predicted"/>
<dbReference type="EMBL" id="LBIC01000008">
    <property type="protein sequence ID" value="KKW90857.1"/>
    <property type="molecule type" value="Genomic_DNA"/>
</dbReference>
<evidence type="ECO:0000313" key="1">
    <source>
        <dbReference type="EMBL" id="KKW90857.1"/>
    </source>
</evidence>
<gene>
    <name evidence="1" type="ORF">YP76_17700</name>
</gene>
<accession>A0A0M3AL65</accession>
<dbReference type="Proteomes" id="UP000033874">
    <property type="component" value="Unassembled WGS sequence"/>
</dbReference>